<evidence type="ECO:0000313" key="2">
    <source>
        <dbReference type="Proteomes" id="UP000054248"/>
    </source>
</evidence>
<sequence length="88" mass="9676">MRGDGKGSGGEGDAGMDEGSWGTNLFFTCGVLYDANHPTPTDAPRTCRLPYLSKSLPEHHHRRQASSPNAKRRFMDKFFGVDRCCALS</sequence>
<name>A0A0C3KFV9_9AGAM</name>
<dbReference type="AlphaFoldDB" id="A0A0C3KFV9"/>
<protein>
    <submittedName>
        <fullName evidence="1">Uncharacterized protein</fullName>
    </submittedName>
</protein>
<reference evidence="2" key="2">
    <citation type="submission" date="2015-01" db="EMBL/GenBank/DDBJ databases">
        <title>Evolutionary Origins and Diversification of the Mycorrhizal Mutualists.</title>
        <authorList>
            <consortium name="DOE Joint Genome Institute"/>
            <consortium name="Mycorrhizal Genomics Consortium"/>
            <person name="Kohler A."/>
            <person name="Kuo A."/>
            <person name="Nagy L.G."/>
            <person name="Floudas D."/>
            <person name="Copeland A."/>
            <person name="Barry K.W."/>
            <person name="Cichocki N."/>
            <person name="Veneault-Fourrey C."/>
            <person name="LaButti K."/>
            <person name="Lindquist E.A."/>
            <person name="Lipzen A."/>
            <person name="Lundell T."/>
            <person name="Morin E."/>
            <person name="Murat C."/>
            <person name="Riley R."/>
            <person name="Ohm R."/>
            <person name="Sun H."/>
            <person name="Tunlid A."/>
            <person name="Henrissat B."/>
            <person name="Grigoriev I.V."/>
            <person name="Hibbett D.S."/>
            <person name="Martin F."/>
        </authorList>
    </citation>
    <scope>NUCLEOTIDE SEQUENCE [LARGE SCALE GENOMIC DNA]</scope>
    <source>
        <strain evidence="2">MUT 4182</strain>
    </source>
</reference>
<reference evidence="1 2" key="1">
    <citation type="submission" date="2014-04" db="EMBL/GenBank/DDBJ databases">
        <authorList>
            <consortium name="DOE Joint Genome Institute"/>
            <person name="Kuo A."/>
            <person name="Girlanda M."/>
            <person name="Perotto S."/>
            <person name="Kohler A."/>
            <person name="Nagy L.G."/>
            <person name="Floudas D."/>
            <person name="Copeland A."/>
            <person name="Barry K.W."/>
            <person name="Cichocki N."/>
            <person name="Veneault-Fourrey C."/>
            <person name="LaButti K."/>
            <person name="Lindquist E.A."/>
            <person name="Lipzen A."/>
            <person name="Lundell T."/>
            <person name="Morin E."/>
            <person name="Murat C."/>
            <person name="Sun H."/>
            <person name="Tunlid A."/>
            <person name="Henrissat B."/>
            <person name="Grigoriev I.V."/>
            <person name="Hibbett D.S."/>
            <person name="Martin F."/>
            <person name="Nordberg H.P."/>
            <person name="Cantor M.N."/>
            <person name="Hua S.X."/>
        </authorList>
    </citation>
    <scope>NUCLEOTIDE SEQUENCE [LARGE SCALE GENOMIC DNA]</scope>
    <source>
        <strain evidence="1 2">MUT 4182</strain>
    </source>
</reference>
<gene>
    <name evidence="1" type="ORF">M407DRAFT_137679</name>
</gene>
<dbReference type="HOGENOM" id="CLU_2470724_0_0_1"/>
<keyword evidence="2" id="KW-1185">Reference proteome</keyword>
<evidence type="ECO:0000313" key="1">
    <source>
        <dbReference type="EMBL" id="KIO20348.1"/>
    </source>
</evidence>
<organism evidence="1 2">
    <name type="scientific">Tulasnella calospora MUT 4182</name>
    <dbReference type="NCBI Taxonomy" id="1051891"/>
    <lineage>
        <taxon>Eukaryota</taxon>
        <taxon>Fungi</taxon>
        <taxon>Dikarya</taxon>
        <taxon>Basidiomycota</taxon>
        <taxon>Agaricomycotina</taxon>
        <taxon>Agaricomycetes</taxon>
        <taxon>Cantharellales</taxon>
        <taxon>Tulasnellaceae</taxon>
        <taxon>Tulasnella</taxon>
    </lineage>
</organism>
<dbReference type="EMBL" id="KN823177">
    <property type="protein sequence ID" value="KIO20348.1"/>
    <property type="molecule type" value="Genomic_DNA"/>
</dbReference>
<dbReference type="Proteomes" id="UP000054248">
    <property type="component" value="Unassembled WGS sequence"/>
</dbReference>
<proteinExistence type="predicted"/>
<accession>A0A0C3KFV9</accession>